<organism evidence="1 2">
    <name type="scientific">Leptospira vanthielii serovar Holland str. Waz Holland = ATCC 700522</name>
    <dbReference type="NCBI Taxonomy" id="1218591"/>
    <lineage>
        <taxon>Bacteria</taxon>
        <taxon>Pseudomonadati</taxon>
        <taxon>Spirochaetota</taxon>
        <taxon>Spirochaetia</taxon>
        <taxon>Leptospirales</taxon>
        <taxon>Leptospiraceae</taxon>
        <taxon>Leptospira</taxon>
    </lineage>
</organism>
<dbReference type="AlphaFoldDB" id="N1W3S8"/>
<evidence type="ECO:0000313" key="2">
    <source>
        <dbReference type="Proteomes" id="UP000012227"/>
    </source>
</evidence>
<name>N1W3S8_9LEPT</name>
<proteinExistence type="predicted"/>
<reference evidence="1 2" key="1">
    <citation type="submission" date="2013-03" db="EMBL/GenBank/DDBJ databases">
        <authorList>
            <person name="Harkins D.M."/>
            <person name="Durkin A.S."/>
            <person name="Brinkac L.M."/>
            <person name="Haft D.H."/>
            <person name="Selengut J.D."/>
            <person name="Sanka R."/>
            <person name="DePew J."/>
            <person name="Purushe J."/>
            <person name="Galloway R.L."/>
            <person name="Vinetz J.M."/>
            <person name="Sutton G.G."/>
            <person name="Nierman W.C."/>
            <person name="Fouts D.E."/>
        </authorList>
    </citation>
    <scope>NUCLEOTIDE SEQUENCE [LARGE SCALE GENOMIC DNA]</scope>
    <source>
        <strain evidence="1 2">Waz Holland</strain>
    </source>
</reference>
<protein>
    <submittedName>
        <fullName evidence="1">Uncharacterized protein</fullName>
    </submittedName>
</protein>
<comment type="caution">
    <text evidence="1">The sequence shown here is derived from an EMBL/GenBank/DDBJ whole genome shotgun (WGS) entry which is preliminary data.</text>
</comment>
<accession>N1W3S8</accession>
<evidence type="ECO:0000313" key="1">
    <source>
        <dbReference type="EMBL" id="EMY67892.1"/>
    </source>
</evidence>
<dbReference type="Proteomes" id="UP000012227">
    <property type="component" value="Unassembled WGS sequence"/>
</dbReference>
<sequence>MLYNIPIFRYFCAYNNSTYFPVTFTLTQWLIECCSFH</sequence>
<gene>
    <name evidence="1" type="ORF">LEP1GSC199_0009</name>
</gene>
<dbReference type="EMBL" id="AOGY02000078">
    <property type="protein sequence ID" value="EMY67892.1"/>
    <property type="molecule type" value="Genomic_DNA"/>
</dbReference>